<protein>
    <submittedName>
        <fullName evidence="3">Unannotated protein</fullName>
    </submittedName>
</protein>
<dbReference type="EMBL" id="CAFBRC010000002">
    <property type="protein sequence ID" value="CAB5070868.1"/>
    <property type="molecule type" value="Genomic_DNA"/>
</dbReference>
<evidence type="ECO:0000313" key="3">
    <source>
        <dbReference type="EMBL" id="CAB4683071.1"/>
    </source>
</evidence>
<evidence type="ECO:0000313" key="4">
    <source>
        <dbReference type="EMBL" id="CAB4843021.1"/>
    </source>
</evidence>
<feature type="domain" description="Carboxymuconolactone decarboxylase-like" evidence="1">
    <location>
        <begin position="49"/>
        <end position="125"/>
    </location>
</feature>
<dbReference type="Pfam" id="PF02627">
    <property type="entry name" value="CMD"/>
    <property type="match status" value="1"/>
</dbReference>
<gene>
    <name evidence="2" type="ORF">UFOPK2342_00362</name>
    <name evidence="3" type="ORF">UFOPK2423_00077</name>
    <name evidence="4" type="ORF">UFOPK3266_00788</name>
    <name evidence="5" type="ORF">UFOPK4367_00047</name>
</gene>
<dbReference type="PANTHER" id="PTHR34846">
    <property type="entry name" value="4-CARBOXYMUCONOLACTONE DECARBOXYLASE FAMILY PROTEIN (AFU_ORTHOLOGUE AFUA_6G11590)"/>
    <property type="match status" value="1"/>
</dbReference>
<dbReference type="GO" id="GO:0051920">
    <property type="term" value="F:peroxiredoxin activity"/>
    <property type="evidence" value="ECO:0007669"/>
    <property type="project" value="InterPro"/>
</dbReference>
<organism evidence="3">
    <name type="scientific">freshwater metagenome</name>
    <dbReference type="NCBI Taxonomy" id="449393"/>
    <lineage>
        <taxon>unclassified sequences</taxon>
        <taxon>metagenomes</taxon>
        <taxon>ecological metagenomes</taxon>
    </lineage>
</organism>
<dbReference type="EMBL" id="CAEZXB010000004">
    <property type="protein sequence ID" value="CAB4669785.1"/>
    <property type="molecule type" value="Genomic_DNA"/>
</dbReference>
<reference evidence="3" key="1">
    <citation type="submission" date="2020-05" db="EMBL/GenBank/DDBJ databases">
        <authorList>
            <person name="Chiriac C."/>
            <person name="Salcher M."/>
            <person name="Ghai R."/>
            <person name="Kavagutti S V."/>
        </authorList>
    </citation>
    <scope>NUCLEOTIDE SEQUENCE</scope>
</reference>
<dbReference type="EMBL" id="CAEZXN010000001">
    <property type="protein sequence ID" value="CAB4683071.1"/>
    <property type="molecule type" value="Genomic_DNA"/>
</dbReference>
<evidence type="ECO:0000313" key="2">
    <source>
        <dbReference type="EMBL" id="CAB4669785.1"/>
    </source>
</evidence>
<sequence>MQPATVVNRVPREGLPENLKGVWDDANERHGDTTFVEVMGNSPDLLAWYKDEFYAKIFYGGRVPLRTVEVLRLRLANVHGCAFCVRNDTTAALAAGITQEEIDHLDEYETWSFSEADRAVLALADQMILTNAFGSLDQNLYARLKDSFSDAQIVELGMISAVLCGMAKFLFVYDLVERLDTCPFTPPVSQLS</sequence>
<proteinExistence type="predicted"/>
<evidence type="ECO:0000313" key="5">
    <source>
        <dbReference type="EMBL" id="CAB5070868.1"/>
    </source>
</evidence>
<dbReference type="PANTHER" id="PTHR34846:SF5">
    <property type="entry name" value="CARBOXYMUCONOLACTONE DECARBOXYLASE-LIKE DOMAIN-CONTAINING PROTEIN"/>
    <property type="match status" value="1"/>
</dbReference>
<dbReference type="SUPFAM" id="SSF69118">
    <property type="entry name" value="AhpD-like"/>
    <property type="match status" value="1"/>
</dbReference>
<dbReference type="EMBL" id="CAFBAA010000016">
    <property type="protein sequence ID" value="CAB4843021.1"/>
    <property type="molecule type" value="Genomic_DNA"/>
</dbReference>
<dbReference type="InterPro" id="IPR029032">
    <property type="entry name" value="AhpD-like"/>
</dbReference>
<evidence type="ECO:0000259" key="1">
    <source>
        <dbReference type="Pfam" id="PF02627"/>
    </source>
</evidence>
<dbReference type="InterPro" id="IPR003779">
    <property type="entry name" value="CMD-like"/>
</dbReference>
<dbReference type="AlphaFoldDB" id="A0A6J6N8U8"/>
<accession>A0A6J6N8U8</accession>
<name>A0A6J6N8U8_9ZZZZ</name>
<dbReference type="Gene3D" id="1.20.1290.10">
    <property type="entry name" value="AhpD-like"/>
    <property type="match status" value="1"/>
</dbReference>